<evidence type="ECO:0000313" key="2">
    <source>
        <dbReference type="Proteomes" id="UP001174909"/>
    </source>
</evidence>
<evidence type="ECO:0000313" key="1">
    <source>
        <dbReference type="EMBL" id="CAI8032653.1"/>
    </source>
</evidence>
<sequence>MDVLEVEGFETKRKRILGAVKSLEKFAGQLLHSSSPNYKHSTPILPYPNIIYPNYHIPLTPITSIIFTPITTFPQLPHSPYPNIIYPNYHIINYFNPNYHIPLTPITTLSIILT</sequence>
<feature type="non-terminal residue" evidence="1">
    <location>
        <position position="114"/>
    </location>
</feature>
<accession>A0AA35SMN7</accession>
<dbReference type="EMBL" id="CASHTH010002613">
    <property type="protein sequence ID" value="CAI8032653.1"/>
    <property type="molecule type" value="Genomic_DNA"/>
</dbReference>
<comment type="caution">
    <text evidence="1">The sequence shown here is derived from an EMBL/GenBank/DDBJ whole genome shotgun (WGS) entry which is preliminary data.</text>
</comment>
<dbReference type="Proteomes" id="UP001174909">
    <property type="component" value="Unassembled WGS sequence"/>
</dbReference>
<keyword evidence="2" id="KW-1185">Reference proteome</keyword>
<protein>
    <submittedName>
        <fullName evidence="1">Uncharacterized protein</fullName>
    </submittedName>
</protein>
<gene>
    <name evidence="1" type="ORF">GBAR_LOCUS18442</name>
</gene>
<reference evidence="1" key="1">
    <citation type="submission" date="2023-03" db="EMBL/GenBank/DDBJ databases">
        <authorList>
            <person name="Steffen K."/>
            <person name="Cardenas P."/>
        </authorList>
    </citation>
    <scope>NUCLEOTIDE SEQUENCE</scope>
</reference>
<name>A0AA35SMN7_GEOBA</name>
<proteinExistence type="predicted"/>
<dbReference type="AlphaFoldDB" id="A0AA35SMN7"/>
<organism evidence="1 2">
    <name type="scientific">Geodia barretti</name>
    <name type="common">Barrett's horny sponge</name>
    <dbReference type="NCBI Taxonomy" id="519541"/>
    <lineage>
        <taxon>Eukaryota</taxon>
        <taxon>Metazoa</taxon>
        <taxon>Porifera</taxon>
        <taxon>Demospongiae</taxon>
        <taxon>Heteroscleromorpha</taxon>
        <taxon>Tetractinellida</taxon>
        <taxon>Astrophorina</taxon>
        <taxon>Geodiidae</taxon>
        <taxon>Geodia</taxon>
    </lineage>
</organism>